<feature type="region of interest" description="Disordered" evidence="1">
    <location>
        <begin position="1"/>
        <end position="43"/>
    </location>
</feature>
<dbReference type="EMBL" id="CM001255">
    <property type="protein sequence ID" value="EHH17567.1"/>
    <property type="molecule type" value="Genomic_DNA"/>
</dbReference>
<dbReference type="HOGENOM" id="CLU_3244729_0_0_1"/>
<protein>
    <submittedName>
        <fullName evidence="2">Uncharacterized protein</fullName>
    </submittedName>
</protein>
<proteinExistence type="predicted"/>
<dbReference type="AlphaFoldDB" id="A0A8J8XLD5"/>
<evidence type="ECO:0000256" key="1">
    <source>
        <dbReference type="SAM" id="MobiDB-lite"/>
    </source>
</evidence>
<gene>
    <name evidence="2" type="ORF">EGK_13999</name>
</gene>
<organism evidence="2">
    <name type="scientific">Macaca mulatta</name>
    <name type="common">Rhesus macaque</name>
    <dbReference type="NCBI Taxonomy" id="9544"/>
    <lineage>
        <taxon>Eukaryota</taxon>
        <taxon>Metazoa</taxon>
        <taxon>Chordata</taxon>
        <taxon>Craniata</taxon>
        <taxon>Vertebrata</taxon>
        <taxon>Euteleostomi</taxon>
        <taxon>Mammalia</taxon>
        <taxon>Eutheria</taxon>
        <taxon>Euarchontoglires</taxon>
        <taxon>Primates</taxon>
        <taxon>Haplorrhini</taxon>
        <taxon>Catarrhini</taxon>
        <taxon>Cercopithecidae</taxon>
        <taxon>Cercopithecinae</taxon>
        <taxon>Macaca</taxon>
    </lineage>
</organism>
<accession>A0A8J8XLD5</accession>
<feature type="compositionally biased region" description="Basic and acidic residues" evidence="1">
    <location>
        <begin position="34"/>
        <end position="43"/>
    </location>
</feature>
<name>A0A8J8XLD5_MACMU</name>
<reference evidence="2" key="1">
    <citation type="journal article" date="2011" name="Nat. Biotechnol.">
        <title>Genome sequencing and comparison of two nonhuman primate animal models, the cynomolgus and Chinese rhesus macaques.</title>
        <authorList>
            <person name="Yan G."/>
            <person name="Zhang G."/>
            <person name="Fang X."/>
            <person name="Zhang Y."/>
            <person name="Li C."/>
            <person name="Ling F."/>
            <person name="Cooper D.N."/>
            <person name="Li Q."/>
            <person name="Li Y."/>
            <person name="van Gool A.J."/>
            <person name="Du H."/>
            <person name="Chen J."/>
            <person name="Chen R."/>
            <person name="Zhang P."/>
            <person name="Huang Z."/>
            <person name="Thompson J.R."/>
            <person name="Meng Y."/>
            <person name="Bai Y."/>
            <person name="Wang J."/>
            <person name="Zhuo M."/>
            <person name="Wang T."/>
            <person name="Huang Y."/>
            <person name="Wei L."/>
            <person name="Li J."/>
            <person name="Wang Z."/>
            <person name="Hu H."/>
            <person name="Yang P."/>
            <person name="Le L."/>
            <person name="Stenson P.D."/>
            <person name="Li B."/>
            <person name="Liu X."/>
            <person name="Ball E.V."/>
            <person name="An N."/>
            <person name="Huang Q."/>
            <person name="Zhang Y."/>
            <person name="Fan W."/>
            <person name="Zhang X."/>
            <person name="Li Y."/>
            <person name="Wang W."/>
            <person name="Katze M.G."/>
            <person name="Su B."/>
            <person name="Nielsen R."/>
            <person name="Yang H."/>
            <person name="Wang J."/>
            <person name="Wang X."/>
            <person name="Wang J."/>
        </authorList>
    </citation>
    <scope>NUCLEOTIDE SEQUENCE [LARGE SCALE GENOMIC DNA]</scope>
    <source>
        <strain evidence="2">CR-5</strain>
    </source>
</reference>
<sequence>ECPPTFSDKREQTSESPTEATDIGFGNRCGKPKGPRDPPSEWT</sequence>
<feature type="non-terminal residue" evidence="2">
    <location>
        <position position="1"/>
    </location>
</feature>
<dbReference type="Proteomes" id="UP000013456">
    <property type="component" value="Chromosome 3"/>
</dbReference>
<evidence type="ECO:0000313" key="2">
    <source>
        <dbReference type="EMBL" id="EHH17567.1"/>
    </source>
</evidence>
<feature type="non-terminal residue" evidence="2">
    <location>
        <position position="43"/>
    </location>
</feature>